<dbReference type="PANTHER" id="PTHR39206:SF1">
    <property type="entry name" value="SLL8004 PROTEIN"/>
    <property type="match status" value="1"/>
</dbReference>
<dbReference type="PANTHER" id="PTHR39206">
    <property type="entry name" value="SLL8004 PROTEIN"/>
    <property type="match status" value="1"/>
</dbReference>
<dbReference type="SUPFAM" id="SSF52540">
    <property type="entry name" value="P-loop containing nucleoside triphosphate hydrolases"/>
    <property type="match status" value="1"/>
</dbReference>
<dbReference type="Gene3D" id="3.40.50.300">
    <property type="entry name" value="P-loop containing nucleotide triphosphate hydrolases"/>
    <property type="match status" value="1"/>
</dbReference>
<dbReference type="Pfam" id="PF13671">
    <property type="entry name" value="AAA_33"/>
    <property type="match status" value="1"/>
</dbReference>
<gene>
    <name evidence="2" type="ORF">E5L68_020000</name>
</gene>
<evidence type="ECO:0000313" key="3">
    <source>
        <dbReference type="Proteomes" id="UP001517367"/>
    </source>
</evidence>
<keyword evidence="3" id="KW-1185">Reference proteome</keyword>
<comment type="caution">
    <text evidence="2">The sequence shown here is derived from an EMBL/GenBank/DDBJ whole genome shotgun (WGS) entry which is preliminary data.</text>
</comment>
<dbReference type="Proteomes" id="UP001517367">
    <property type="component" value="Unassembled WGS sequence"/>
</dbReference>
<evidence type="ECO:0000256" key="1">
    <source>
        <dbReference type="SAM" id="MobiDB-lite"/>
    </source>
</evidence>
<dbReference type="RefSeq" id="WP_138729334.1">
    <property type="nucleotide sequence ID" value="NZ_SRMP02000051.1"/>
</dbReference>
<dbReference type="EMBL" id="SRMP02000051">
    <property type="protein sequence ID" value="MFN0293671.1"/>
    <property type="molecule type" value="Genomic_DNA"/>
</dbReference>
<evidence type="ECO:0000313" key="2">
    <source>
        <dbReference type="EMBL" id="MFN0293671.1"/>
    </source>
</evidence>
<feature type="compositionally biased region" description="Basic residues" evidence="1">
    <location>
        <begin position="210"/>
        <end position="219"/>
    </location>
</feature>
<proteinExistence type="predicted"/>
<name>A0ABW9JN51_9SPHI</name>
<reference evidence="2 3" key="1">
    <citation type="submission" date="2024-12" db="EMBL/GenBank/DDBJ databases">
        <authorList>
            <person name="Hu S."/>
        </authorList>
    </citation>
    <scope>NUCLEOTIDE SEQUENCE [LARGE SCALE GENOMIC DNA]</scope>
    <source>
        <strain evidence="2 3">P-25</strain>
    </source>
</reference>
<feature type="region of interest" description="Disordered" evidence="1">
    <location>
        <begin position="210"/>
        <end position="233"/>
    </location>
</feature>
<accession>A0ABW9JN51</accession>
<sequence>MNALQLYVLAGPNGAGKSTLSETFVPPGTDIFDGDKEIALLRDKYPMTDSGDLYDAANGIVFQKRKEYAIAAGNDFAFETNFRTKEVMESVKQFENAGYETRLIFIGLPTIEDSLFRVEMRVKAGGHFVDVDNVGRNFSGGIENLISFYDRFTSVDIFESSMEQESPFKMNSLVTIKYGIITAQTENLPNWVMRLSSEIDNKREQEIRSHIQKQPKQGKNRGQDRDGGIGLVR</sequence>
<organism evidence="2 3">
    <name type="scientific">Pedobacter helvus</name>
    <dbReference type="NCBI Taxonomy" id="2563444"/>
    <lineage>
        <taxon>Bacteria</taxon>
        <taxon>Pseudomonadati</taxon>
        <taxon>Bacteroidota</taxon>
        <taxon>Sphingobacteriia</taxon>
        <taxon>Sphingobacteriales</taxon>
        <taxon>Sphingobacteriaceae</taxon>
        <taxon>Pedobacter</taxon>
    </lineage>
</organism>
<dbReference type="InterPro" id="IPR027417">
    <property type="entry name" value="P-loop_NTPase"/>
</dbReference>
<protein>
    <submittedName>
        <fullName evidence="2">Zeta toxin family protein</fullName>
    </submittedName>
</protein>